<protein>
    <submittedName>
        <fullName evidence="4">AAA family ATPase</fullName>
    </submittedName>
</protein>
<dbReference type="Gene3D" id="3.40.50.300">
    <property type="entry name" value="P-loop containing nucleotide triphosphate hydrolases"/>
    <property type="match status" value="1"/>
</dbReference>
<dbReference type="PANTHER" id="PTHR16305:SF35">
    <property type="entry name" value="TRANSCRIPTIONAL ACTIVATOR DOMAIN"/>
    <property type="match status" value="1"/>
</dbReference>
<dbReference type="Pfam" id="PF13191">
    <property type="entry name" value="AAA_16"/>
    <property type="match status" value="1"/>
</dbReference>
<dbReference type="RefSeq" id="WP_380578780.1">
    <property type="nucleotide sequence ID" value="NZ_JBHSQJ010000006.1"/>
</dbReference>
<evidence type="ECO:0000313" key="5">
    <source>
        <dbReference type="Proteomes" id="UP001596174"/>
    </source>
</evidence>
<accession>A0ABW1FTZ7</accession>
<evidence type="ECO:0000256" key="2">
    <source>
        <dbReference type="ARBA" id="ARBA00022840"/>
    </source>
</evidence>
<dbReference type="InterPro" id="IPR041664">
    <property type="entry name" value="AAA_16"/>
</dbReference>
<name>A0ABW1FTZ7_9ACTN</name>
<dbReference type="Proteomes" id="UP001596174">
    <property type="component" value="Unassembled WGS sequence"/>
</dbReference>
<keyword evidence="1" id="KW-0547">Nucleotide-binding</keyword>
<sequence>MTSARTPLLGREHIVAAAWAALHPHAGVLLTGPEGIGRSAVLEHLAVRAAAAGARVLRCAPTPADSAAPYAALVDLLRPLPGNLLPRALGQALDDPRQAEPFAVHRALAAVLADLSRDAPLLLAVDDLQHLDEASAASLAHLAHRAASLRLTLAATARTGPQQGFGRDELLPPRALQIELPPLAEEFVRALLPEPSRRLLALAAGRPGHARALARHPAEAPDELPATLRKRQLAPVRPLPPTTRQALLLTAHAAAPTLELLRAAGVDDPVAALAPALGAGLASVAADGRVQLAAPVLAAALRDDADHARTLAAHEALAQAHPADTLSHARHLALARPWGDESL</sequence>
<dbReference type="EMBL" id="JBHSQJ010000006">
    <property type="protein sequence ID" value="MFC5905896.1"/>
    <property type="molecule type" value="Genomic_DNA"/>
</dbReference>
<proteinExistence type="predicted"/>
<keyword evidence="2" id="KW-0067">ATP-binding</keyword>
<keyword evidence="5" id="KW-1185">Reference proteome</keyword>
<evidence type="ECO:0000313" key="4">
    <source>
        <dbReference type="EMBL" id="MFC5905896.1"/>
    </source>
</evidence>
<dbReference type="PANTHER" id="PTHR16305">
    <property type="entry name" value="TESTICULAR SOLUBLE ADENYLYL CYCLASE"/>
    <property type="match status" value="1"/>
</dbReference>
<feature type="non-terminal residue" evidence="4">
    <location>
        <position position="343"/>
    </location>
</feature>
<comment type="caution">
    <text evidence="4">The sequence shown here is derived from an EMBL/GenBank/DDBJ whole genome shotgun (WGS) entry which is preliminary data.</text>
</comment>
<organism evidence="4 5">
    <name type="scientific">Streptacidiphilus monticola</name>
    <dbReference type="NCBI Taxonomy" id="2161674"/>
    <lineage>
        <taxon>Bacteria</taxon>
        <taxon>Bacillati</taxon>
        <taxon>Actinomycetota</taxon>
        <taxon>Actinomycetes</taxon>
        <taxon>Kitasatosporales</taxon>
        <taxon>Streptomycetaceae</taxon>
        <taxon>Streptacidiphilus</taxon>
    </lineage>
</organism>
<evidence type="ECO:0000256" key="1">
    <source>
        <dbReference type="ARBA" id="ARBA00022741"/>
    </source>
</evidence>
<evidence type="ECO:0000259" key="3">
    <source>
        <dbReference type="Pfam" id="PF13191"/>
    </source>
</evidence>
<dbReference type="SUPFAM" id="SSF52540">
    <property type="entry name" value="P-loop containing nucleoside triphosphate hydrolases"/>
    <property type="match status" value="1"/>
</dbReference>
<feature type="domain" description="Orc1-like AAA ATPase" evidence="3">
    <location>
        <begin position="8"/>
        <end position="150"/>
    </location>
</feature>
<dbReference type="InterPro" id="IPR027417">
    <property type="entry name" value="P-loop_NTPase"/>
</dbReference>
<reference evidence="5" key="1">
    <citation type="journal article" date="2019" name="Int. J. Syst. Evol. Microbiol.">
        <title>The Global Catalogue of Microorganisms (GCM) 10K type strain sequencing project: providing services to taxonomists for standard genome sequencing and annotation.</title>
        <authorList>
            <consortium name="The Broad Institute Genomics Platform"/>
            <consortium name="The Broad Institute Genome Sequencing Center for Infectious Disease"/>
            <person name="Wu L."/>
            <person name="Ma J."/>
        </authorList>
    </citation>
    <scope>NUCLEOTIDE SEQUENCE [LARGE SCALE GENOMIC DNA]</scope>
    <source>
        <strain evidence="5">JCM 4816</strain>
    </source>
</reference>
<gene>
    <name evidence="4" type="ORF">ACFP3V_01505</name>
</gene>